<feature type="transmembrane region" description="Helical" evidence="2">
    <location>
        <begin position="492"/>
        <end position="511"/>
    </location>
</feature>
<keyword evidence="4" id="KW-1185">Reference proteome</keyword>
<evidence type="ECO:0000256" key="2">
    <source>
        <dbReference type="SAM" id="Phobius"/>
    </source>
</evidence>
<evidence type="ECO:0000313" key="3">
    <source>
        <dbReference type="EMBL" id="MBM9476491.1"/>
    </source>
</evidence>
<dbReference type="Proteomes" id="UP000663801">
    <property type="component" value="Unassembled WGS sequence"/>
</dbReference>
<evidence type="ECO:0000313" key="4">
    <source>
        <dbReference type="Proteomes" id="UP000663801"/>
    </source>
</evidence>
<comment type="caution">
    <text evidence="3">The sequence shown here is derived from an EMBL/GenBank/DDBJ whole genome shotgun (WGS) entry which is preliminary data.</text>
</comment>
<name>A0A939C2X6_9ACTN</name>
<feature type="region of interest" description="Disordered" evidence="1">
    <location>
        <begin position="826"/>
        <end position="850"/>
    </location>
</feature>
<reference evidence="3" key="1">
    <citation type="submission" date="2021-01" db="EMBL/GenBank/DDBJ databases">
        <title>KCTC 19127 draft genome.</title>
        <authorList>
            <person name="An D."/>
        </authorList>
    </citation>
    <scope>NUCLEOTIDE SEQUENCE</scope>
    <source>
        <strain evidence="3">KCTC 19127</strain>
    </source>
</reference>
<accession>A0A939C2X6</accession>
<protein>
    <submittedName>
        <fullName evidence="3">Uncharacterized protein</fullName>
    </submittedName>
</protein>
<keyword evidence="2" id="KW-1133">Transmembrane helix</keyword>
<organism evidence="3 4">
    <name type="scientific">Nakamurella flavida</name>
    <dbReference type="NCBI Taxonomy" id="363630"/>
    <lineage>
        <taxon>Bacteria</taxon>
        <taxon>Bacillati</taxon>
        <taxon>Actinomycetota</taxon>
        <taxon>Actinomycetes</taxon>
        <taxon>Nakamurellales</taxon>
        <taxon>Nakamurellaceae</taxon>
        <taxon>Nakamurella</taxon>
    </lineage>
</organism>
<dbReference type="AlphaFoldDB" id="A0A939C2X6"/>
<evidence type="ECO:0000256" key="1">
    <source>
        <dbReference type="SAM" id="MobiDB-lite"/>
    </source>
</evidence>
<sequence>MWVDADGDPRSAVRIVDGLAERVDLPFWLPRNPGPVRLVTLQVLDGPDAVLPADAVRRVADEVRLPPGTVAVNVLVPVDRLAPVSTDAVHDSQVNILVQPVDGSTPVSATEPLTVRSPMFPAHGAAALATAAGLWTGMAAAPLDAERPWSGTLLAVARSYHRRLDATPVVDRLAAEVFGRDGTLPVTRSSLGEPLGVVAAQAPAAEAAARAVLDKHASVTRFHPPPVFRPPPSTRLSFGGAAKMFASFVGRALLHSPQNWARAMLEAAKNRIETGTTSWMFGNESRYAVVLNGLQPGGGDQATALQHSAQALLGLAQGSEPPSVAAAELWNDTVRTAASLVDGGHPVTGVPLPTQGSLRLVLDDPSRVVPAPGTPAFPVPAEAPGGRSGPIAANDPYHALQVERELDRVAADLGAGTGPGVAQAAAVQRLRSDLHHWREQHRSFGVGIGVGLASELEQARLMQADVLQPVPELTEEELQAPLRAQARARRMVFVWLGVLVLLLGGGGALWGNGLIGGGVFAGVVVVSLLFCVLGAIASFQRGQRALFKALYRLDVQAARRTWLREHAVTVTQEVVRLAGLYRQSRMWSDVLAQHVHQPFGRLTDQVAGGFPSTLSGDLPLAMSVATARFSPDEHEAVVYQARGQMLRPGWLAEQIRRRQNLVLAQVERRTGRQLESRLGSDVELGAEGPLASYLHGLRDPDLQALAREAAIARLIETVDGQTSGTASDRLLSLVRVDAGAMRGDHDWASVAAPLTQPVDQLAHEGFSATGITNGSSRVARTFLAAYPAPVREGFTTMAVPPSLGRHQLDRTVIRLDLSRPVPLDDLASFGESGQQPPPAAQGGSVIDVRA</sequence>
<keyword evidence="2" id="KW-0472">Membrane</keyword>
<dbReference type="EMBL" id="JAERWL010000008">
    <property type="protein sequence ID" value="MBM9476491.1"/>
    <property type="molecule type" value="Genomic_DNA"/>
</dbReference>
<dbReference type="RefSeq" id="WP_205256608.1">
    <property type="nucleotide sequence ID" value="NZ_BAAAPV010000004.1"/>
</dbReference>
<gene>
    <name evidence="3" type="ORF">JL107_08565</name>
</gene>
<feature type="transmembrane region" description="Helical" evidence="2">
    <location>
        <begin position="517"/>
        <end position="539"/>
    </location>
</feature>
<keyword evidence="2" id="KW-0812">Transmembrane</keyword>
<proteinExistence type="predicted"/>